<keyword evidence="3" id="KW-1185">Reference proteome</keyword>
<accession>A0A2V1DRQ5</accession>
<dbReference type="EMBL" id="KZ805370">
    <property type="protein sequence ID" value="PVI00666.1"/>
    <property type="molecule type" value="Genomic_DNA"/>
</dbReference>
<proteinExistence type="predicted"/>
<organism evidence="2 3">
    <name type="scientific">Periconia macrospinosa</name>
    <dbReference type="NCBI Taxonomy" id="97972"/>
    <lineage>
        <taxon>Eukaryota</taxon>
        <taxon>Fungi</taxon>
        <taxon>Dikarya</taxon>
        <taxon>Ascomycota</taxon>
        <taxon>Pezizomycotina</taxon>
        <taxon>Dothideomycetes</taxon>
        <taxon>Pleosporomycetidae</taxon>
        <taxon>Pleosporales</taxon>
        <taxon>Massarineae</taxon>
        <taxon>Periconiaceae</taxon>
        <taxon>Periconia</taxon>
    </lineage>
</organism>
<evidence type="ECO:0000313" key="3">
    <source>
        <dbReference type="Proteomes" id="UP000244855"/>
    </source>
</evidence>
<keyword evidence="1" id="KW-0472">Membrane</keyword>
<gene>
    <name evidence="2" type="ORF">DM02DRAFT_387682</name>
</gene>
<reference evidence="2 3" key="1">
    <citation type="journal article" date="2018" name="Sci. Rep.">
        <title>Comparative genomics provides insights into the lifestyle and reveals functional heterogeneity of dark septate endophytic fungi.</title>
        <authorList>
            <person name="Knapp D.G."/>
            <person name="Nemeth J.B."/>
            <person name="Barry K."/>
            <person name="Hainaut M."/>
            <person name="Henrissat B."/>
            <person name="Johnson J."/>
            <person name="Kuo A."/>
            <person name="Lim J.H.P."/>
            <person name="Lipzen A."/>
            <person name="Nolan M."/>
            <person name="Ohm R.A."/>
            <person name="Tamas L."/>
            <person name="Grigoriev I.V."/>
            <person name="Spatafora J.W."/>
            <person name="Nagy L.G."/>
            <person name="Kovacs G.M."/>
        </authorList>
    </citation>
    <scope>NUCLEOTIDE SEQUENCE [LARGE SCALE GENOMIC DNA]</scope>
    <source>
        <strain evidence="2 3">DSE2036</strain>
    </source>
</reference>
<sequence length="97" mass="10942">MEEFGPLHHKPSKTCDDCKARKVRCMTPRVICYFGFLILCVTNGITADKQPSTGLSPRELYIRTIAGCLKLAQCSMPSKFIHRLSTGKQEQQRQAPE</sequence>
<protein>
    <submittedName>
        <fullName evidence="2">Uncharacterized protein</fullName>
    </submittedName>
</protein>
<evidence type="ECO:0000256" key="1">
    <source>
        <dbReference type="SAM" id="Phobius"/>
    </source>
</evidence>
<evidence type="ECO:0000313" key="2">
    <source>
        <dbReference type="EMBL" id="PVI00666.1"/>
    </source>
</evidence>
<keyword evidence="1" id="KW-1133">Transmembrane helix</keyword>
<keyword evidence="1" id="KW-0812">Transmembrane</keyword>
<dbReference type="AlphaFoldDB" id="A0A2V1DRQ5"/>
<dbReference type="Proteomes" id="UP000244855">
    <property type="component" value="Unassembled WGS sequence"/>
</dbReference>
<name>A0A2V1DRQ5_9PLEO</name>
<feature type="transmembrane region" description="Helical" evidence="1">
    <location>
        <begin position="30"/>
        <end position="47"/>
    </location>
</feature>